<name>A0AAD4SN24_9MAGN</name>
<dbReference type="Pfam" id="PF03732">
    <property type="entry name" value="Retrotrans_gag"/>
    <property type="match status" value="1"/>
</dbReference>
<dbReference type="InterPro" id="IPR032567">
    <property type="entry name" value="RTL1-rel"/>
</dbReference>
<feature type="region of interest" description="Disordered" evidence="1">
    <location>
        <begin position="1"/>
        <end position="21"/>
    </location>
</feature>
<sequence>MSNIASSSHSGLTKKMKGRSKRTKIIEQNLVELSGSMKTMDTAMERQNKPSQEVDVRRFKKFLGPDGIFHGTEEPIVAEKWLQSIQKEFKAMLVPKKDKVGFATYMFHGDANNWWESVQRMEDMSRMSWKNFVKLFLEQYFPPTAKAAKCMEFAFSQQGDMTVTQLDKKFAELERYTSHLVPTQELKARKLECALKAPIRDRVVSHQHVTYNRILRTALAVKANWVQILKEREESDKKKKVKPNPPATPKRPLLIMLQRKTTGLGQSVIIVDKWVILLENVRLQLSQSHRTTTNYVIRILEVDHKISHVIRMLAGDHRISHVPLHQRSNRGNLMCKENLIMSQRVMEGQRTPSSREYDVIAGMDWMSQNQEILHCSEKKISFLTMNGNRVCVQGERWKIMTPSLPGKKRRDETEEHMACLAYLEEKDVV</sequence>
<accession>A0AAD4SN24</accession>
<organism evidence="3 4">
    <name type="scientific">Papaver atlanticum</name>
    <dbReference type="NCBI Taxonomy" id="357466"/>
    <lineage>
        <taxon>Eukaryota</taxon>
        <taxon>Viridiplantae</taxon>
        <taxon>Streptophyta</taxon>
        <taxon>Embryophyta</taxon>
        <taxon>Tracheophyta</taxon>
        <taxon>Spermatophyta</taxon>
        <taxon>Magnoliopsida</taxon>
        <taxon>Ranunculales</taxon>
        <taxon>Papaveraceae</taxon>
        <taxon>Papaveroideae</taxon>
        <taxon>Papaver</taxon>
    </lineage>
</organism>
<keyword evidence="4" id="KW-1185">Reference proteome</keyword>
<reference evidence="3" key="1">
    <citation type="submission" date="2022-04" db="EMBL/GenBank/DDBJ databases">
        <title>A functionally conserved STORR gene fusion in Papaver species that diverged 16.8 million years ago.</title>
        <authorList>
            <person name="Catania T."/>
        </authorList>
    </citation>
    <scope>NUCLEOTIDE SEQUENCE</scope>
    <source>
        <strain evidence="3">S-188037</strain>
    </source>
</reference>
<protein>
    <recommendedName>
        <fullName evidence="2">Retrotransposon gag domain-containing protein</fullName>
    </recommendedName>
</protein>
<dbReference type="Pfam" id="PF08284">
    <property type="entry name" value="RVP_2"/>
    <property type="match status" value="1"/>
</dbReference>
<dbReference type="InterPro" id="IPR005162">
    <property type="entry name" value="Retrotrans_gag_dom"/>
</dbReference>
<feature type="non-terminal residue" evidence="3">
    <location>
        <position position="1"/>
    </location>
</feature>
<comment type="caution">
    <text evidence="3">The sequence shown here is derived from an EMBL/GenBank/DDBJ whole genome shotgun (WGS) entry which is preliminary data.</text>
</comment>
<evidence type="ECO:0000313" key="4">
    <source>
        <dbReference type="Proteomes" id="UP001202328"/>
    </source>
</evidence>
<dbReference type="AlphaFoldDB" id="A0AAD4SN24"/>
<proteinExistence type="predicted"/>
<gene>
    <name evidence="3" type="ORF">MKW98_022022</name>
</gene>
<evidence type="ECO:0000259" key="2">
    <source>
        <dbReference type="Pfam" id="PF03732"/>
    </source>
</evidence>
<feature type="compositionally biased region" description="Polar residues" evidence="1">
    <location>
        <begin position="1"/>
        <end position="11"/>
    </location>
</feature>
<dbReference type="EMBL" id="JAJJMB010009452">
    <property type="protein sequence ID" value="KAI3913539.1"/>
    <property type="molecule type" value="Genomic_DNA"/>
</dbReference>
<feature type="domain" description="Retrotransposon gag" evidence="2">
    <location>
        <begin position="102"/>
        <end position="185"/>
    </location>
</feature>
<evidence type="ECO:0000313" key="3">
    <source>
        <dbReference type="EMBL" id="KAI3913539.1"/>
    </source>
</evidence>
<feature type="compositionally biased region" description="Basic residues" evidence="1">
    <location>
        <begin position="12"/>
        <end position="21"/>
    </location>
</feature>
<dbReference type="PANTHER" id="PTHR15503">
    <property type="entry name" value="LDOC1 RELATED"/>
    <property type="match status" value="1"/>
</dbReference>
<dbReference type="PANTHER" id="PTHR15503:SF42">
    <property type="entry name" value="ZINC FINGER, CCHC-TYPE, RETROTRANSPOSON GAG DOMAIN, ASPARTIC PEPTIDASE DOMAIN PROTEIN-RELATED"/>
    <property type="match status" value="1"/>
</dbReference>
<dbReference type="Proteomes" id="UP001202328">
    <property type="component" value="Unassembled WGS sequence"/>
</dbReference>
<evidence type="ECO:0000256" key="1">
    <source>
        <dbReference type="SAM" id="MobiDB-lite"/>
    </source>
</evidence>